<dbReference type="OrthoDB" id="71310at2759"/>
<evidence type="ECO:0000256" key="1">
    <source>
        <dbReference type="SAM" id="Phobius"/>
    </source>
</evidence>
<dbReference type="InterPro" id="IPR039159">
    <property type="entry name" value="SAYSD1"/>
</dbReference>
<dbReference type="Pfam" id="PF10260">
    <property type="entry name" value="SAYSvFN"/>
    <property type="match status" value="1"/>
</dbReference>
<gene>
    <name evidence="3" type="ORF">g.15473</name>
</gene>
<organism evidence="3">
    <name type="scientific">Pectinophora gossypiella</name>
    <name type="common">Cotton pink bollworm</name>
    <name type="synonym">Depressaria gossypiella</name>
    <dbReference type="NCBI Taxonomy" id="13191"/>
    <lineage>
        <taxon>Eukaryota</taxon>
        <taxon>Metazoa</taxon>
        <taxon>Ecdysozoa</taxon>
        <taxon>Arthropoda</taxon>
        <taxon>Hexapoda</taxon>
        <taxon>Insecta</taxon>
        <taxon>Pterygota</taxon>
        <taxon>Neoptera</taxon>
        <taxon>Endopterygota</taxon>
        <taxon>Lepidoptera</taxon>
        <taxon>Glossata</taxon>
        <taxon>Ditrysia</taxon>
        <taxon>Gelechioidea</taxon>
        <taxon>Gelechiidae</taxon>
        <taxon>Apatetrinae</taxon>
        <taxon>Pectinophora</taxon>
    </lineage>
</organism>
<dbReference type="PANTHER" id="PTHR13527:SF0">
    <property type="entry name" value="SAYSVFN DOMAIN-CONTAINING PROTEIN 1"/>
    <property type="match status" value="1"/>
</dbReference>
<name>A0A1E1WL57_PECGO</name>
<proteinExistence type="predicted"/>
<feature type="domain" description="SAYSvFN" evidence="2">
    <location>
        <begin position="103"/>
        <end position="171"/>
    </location>
</feature>
<sequence length="180" mass="20834">MEAKLREYRALRRRRELIDSAKEKLENTKQKIANILVPNIFTDMDKQKDDEVLLIEEPAPQQKPLIQFEEPLDIASEVSEVESSEEETQESWRYCLTKWTIYTVIWLTLYIFFLKVGFGAVFFASSVLIGIFLNTRTGKRKPGEVSAYSVFNQNCESIDGTLKAEELQRQMLYGVAGLRI</sequence>
<dbReference type="PANTHER" id="PTHR13527">
    <property type="entry name" value="SAYSVFN DOMAIN-CONTAINING PROTEIN 1"/>
    <property type="match status" value="1"/>
</dbReference>
<evidence type="ECO:0000313" key="3">
    <source>
        <dbReference type="EMBL" id="JAT87705.1"/>
    </source>
</evidence>
<keyword evidence="1" id="KW-0472">Membrane</keyword>
<dbReference type="InterPro" id="IPR019387">
    <property type="entry name" value="SAYSvFN_dom"/>
</dbReference>
<accession>A0A1E1WL57</accession>
<feature type="transmembrane region" description="Helical" evidence="1">
    <location>
        <begin position="104"/>
        <end position="133"/>
    </location>
</feature>
<keyword evidence="1" id="KW-0812">Transmembrane</keyword>
<evidence type="ECO:0000259" key="2">
    <source>
        <dbReference type="Pfam" id="PF10260"/>
    </source>
</evidence>
<protein>
    <recommendedName>
        <fullName evidence="2">SAYSvFN domain-containing protein</fullName>
    </recommendedName>
</protein>
<dbReference type="EMBL" id="GDQN01003349">
    <property type="protein sequence ID" value="JAT87705.1"/>
    <property type="molecule type" value="Transcribed_RNA"/>
</dbReference>
<dbReference type="AlphaFoldDB" id="A0A1E1WL57"/>
<keyword evidence="1" id="KW-1133">Transmembrane helix</keyword>
<reference evidence="3" key="1">
    <citation type="submission" date="2015-09" db="EMBL/GenBank/DDBJ databases">
        <title>De novo assembly of Pectinophora gossypiella (Pink Bollworm) gut transcriptome.</title>
        <authorList>
            <person name="Tassone E.E."/>
        </authorList>
    </citation>
    <scope>NUCLEOTIDE SEQUENCE</scope>
</reference>